<dbReference type="InterPro" id="IPR034015">
    <property type="entry name" value="M1_LTA4H"/>
</dbReference>
<gene>
    <name evidence="5" type="ORF">GF068_35365</name>
</gene>
<name>A0A6N7PYL3_9BACT</name>
<evidence type="ECO:0000256" key="1">
    <source>
        <dbReference type="PIRSR" id="PIRSR634015-1"/>
    </source>
</evidence>
<feature type="region of interest" description="Disordered" evidence="3">
    <location>
        <begin position="110"/>
        <end position="134"/>
    </location>
</feature>
<sequence>MASRPLKAVTCVIGGKAVDKKVKISLIAHAPARRCESRARARPARKGAPLRKNDRRGSGKFRANAALTCSPPGVDDRALSWRRYMRIDGSARLVGITALTAFAALGCAQEGDQKGDTSSTGTPYEEPPEPSVDLGRNIQRTALTVDLETKTATAVIDLASSQMSTGASFEAAGLEIVSVSNAQGPLKWALAQGQLDIGVPKNLGSATVTIEYTFKEQAQFQGLMAKGSTLVWPYFCGNLFPCHSDPADGTTFELTVTGAPAGMTTVHPVAIGIDAPSYQIAWATGSYTKLDLGTTFQGVKVVAHYLPGGEADAQKGTAALLDVMNFYEQTLGGYPFGGEAGAVAVDWGPTAYGGMEHHPYWHVSTIAMGDPWIQAHEAAHGWFGGGVRPACWEDFVLSEGTVSYLEARAIAAVMGADEGTKLWTHYQSRLNTAMAGAASKIAWPEGCGEVDILKDQLFGDIAYMKGAFFFRALEAKIGTSKLDPSLKAFFLKYKGRAARFSELLDIVKSVGGYDATACATAWLRSEAVPAEQVCP</sequence>
<dbReference type="Gene3D" id="2.60.40.1730">
    <property type="entry name" value="tricorn interacting facor f3 domain"/>
    <property type="match status" value="1"/>
</dbReference>
<proteinExistence type="predicted"/>
<dbReference type="Proteomes" id="UP000440224">
    <property type="component" value="Unassembled WGS sequence"/>
</dbReference>
<dbReference type="AlphaFoldDB" id="A0A6N7PYL3"/>
<feature type="binding site" evidence="2">
    <location>
        <position position="399"/>
    </location>
    <ligand>
        <name>Zn(2+)</name>
        <dbReference type="ChEBI" id="CHEBI:29105"/>
        <note>catalytic</note>
    </ligand>
</feature>
<accession>A0A6N7PYL3</accession>
<protein>
    <submittedName>
        <fullName evidence="5">Peptidase M1</fullName>
    </submittedName>
</protein>
<dbReference type="InterPro" id="IPR042097">
    <property type="entry name" value="Aminopeptidase_N-like_N_sf"/>
</dbReference>
<keyword evidence="2" id="KW-0862">Zinc</keyword>
<comment type="caution">
    <text evidence="5">The sequence shown here is derived from an EMBL/GenBank/DDBJ whole genome shotgun (WGS) entry which is preliminary data.</text>
</comment>
<comment type="cofactor">
    <cofactor evidence="2">
        <name>Zn(2+)</name>
        <dbReference type="ChEBI" id="CHEBI:29105"/>
    </cofactor>
    <text evidence="2">Binds 1 zinc ion per subunit.</text>
</comment>
<feature type="compositionally biased region" description="Basic residues" evidence="3">
    <location>
        <begin position="40"/>
        <end position="49"/>
    </location>
</feature>
<organism evidence="5 6">
    <name type="scientific">Polyangium spumosum</name>
    <dbReference type="NCBI Taxonomy" id="889282"/>
    <lineage>
        <taxon>Bacteria</taxon>
        <taxon>Pseudomonadati</taxon>
        <taxon>Myxococcota</taxon>
        <taxon>Polyangia</taxon>
        <taxon>Polyangiales</taxon>
        <taxon>Polyangiaceae</taxon>
        <taxon>Polyangium</taxon>
    </lineage>
</organism>
<feature type="domain" description="Peptidase M1 membrane alanine aminopeptidase" evidence="4">
    <location>
        <begin position="375"/>
        <end position="512"/>
    </location>
</feature>
<dbReference type="GO" id="GO:0008237">
    <property type="term" value="F:metallopeptidase activity"/>
    <property type="evidence" value="ECO:0007669"/>
    <property type="project" value="InterPro"/>
</dbReference>
<evidence type="ECO:0000313" key="6">
    <source>
        <dbReference type="Proteomes" id="UP000440224"/>
    </source>
</evidence>
<keyword evidence="6" id="KW-1185">Reference proteome</keyword>
<keyword evidence="2" id="KW-0479">Metal-binding</keyword>
<feature type="active site" description="Proton donor" evidence="1">
    <location>
        <position position="463"/>
    </location>
</feature>
<dbReference type="SUPFAM" id="SSF55486">
    <property type="entry name" value="Metalloproteases ('zincins'), catalytic domain"/>
    <property type="match status" value="1"/>
</dbReference>
<feature type="region of interest" description="Disordered" evidence="3">
    <location>
        <begin position="37"/>
        <end position="57"/>
    </location>
</feature>
<dbReference type="SUPFAM" id="SSF63737">
    <property type="entry name" value="Leukotriene A4 hydrolase N-terminal domain"/>
    <property type="match status" value="1"/>
</dbReference>
<dbReference type="PANTHER" id="PTHR45726:SF3">
    <property type="entry name" value="LEUKOTRIENE A-4 HYDROLASE"/>
    <property type="match status" value="1"/>
</dbReference>
<dbReference type="InterPro" id="IPR027268">
    <property type="entry name" value="Peptidase_M4/M1_CTD_sf"/>
</dbReference>
<dbReference type="Gene3D" id="1.10.390.10">
    <property type="entry name" value="Neutral Protease Domain 2"/>
    <property type="match status" value="1"/>
</dbReference>
<feature type="active site" description="Proton acceptor" evidence="1">
    <location>
        <position position="377"/>
    </location>
</feature>
<evidence type="ECO:0000259" key="4">
    <source>
        <dbReference type="Pfam" id="PF01433"/>
    </source>
</evidence>
<evidence type="ECO:0000256" key="3">
    <source>
        <dbReference type="SAM" id="MobiDB-lite"/>
    </source>
</evidence>
<feature type="binding site" evidence="2">
    <location>
        <position position="380"/>
    </location>
    <ligand>
        <name>Zn(2+)</name>
        <dbReference type="ChEBI" id="CHEBI:29105"/>
        <note>catalytic</note>
    </ligand>
</feature>
<feature type="binding site" evidence="2">
    <location>
        <position position="376"/>
    </location>
    <ligand>
        <name>Zn(2+)</name>
        <dbReference type="ChEBI" id="CHEBI:29105"/>
        <note>catalytic</note>
    </ligand>
</feature>
<dbReference type="OrthoDB" id="9816201at2"/>
<dbReference type="PANTHER" id="PTHR45726">
    <property type="entry name" value="LEUKOTRIENE A-4 HYDROLASE"/>
    <property type="match status" value="1"/>
</dbReference>
<evidence type="ECO:0000313" key="5">
    <source>
        <dbReference type="EMBL" id="MRG97168.1"/>
    </source>
</evidence>
<evidence type="ECO:0000256" key="2">
    <source>
        <dbReference type="PIRSR" id="PIRSR634015-3"/>
    </source>
</evidence>
<dbReference type="EMBL" id="WJIE01000015">
    <property type="protein sequence ID" value="MRG97168.1"/>
    <property type="molecule type" value="Genomic_DNA"/>
</dbReference>
<dbReference type="Pfam" id="PF01433">
    <property type="entry name" value="Peptidase_M1"/>
    <property type="match status" value="1"/>
</dbReference>
<dbReference type="GO" id="GO:0008270">
    <property type="term" value="F:zinc ion binding"/>
    <property type="evidence" value="ECO:0007669"/>
    <property type="project" value="InterPro"/>
</dbReference>
<reference evidence="5 6" key="1">
    <citation type="submission" date="2019-10" db="EMBL/GenBank/DDBJ databases">
        <title>A soil myxobacterium in the family Polyangiaceae.</title>
        <authorList>
            <person name="Li Y."/>
            <person name="Wang J."/>
        </authorList>
    </citation>
    <scope>NUCLEOTIDE SEQUENCE [LARGE SCALE GENOMIC DNA]</scope>
    <source>
        <strain evidence="5 6">DSM 14734</strain>
    </source>
</reference>
<dbReference type="InterPro" id="IPR014782">
    <property type="entry name" value="Peptidase_M1_dom"/>
</dbReference>